<organism evidence="1 2">
    <name type="scientific">Holospora curviuscula</name>
    <dbReference type="NCBI Taxonomy" id="1082868"/>
    <lineage>
        <taxon>Bacteria</taxon>
        <taxon>Pseudomonadati</taxon>
        <taxon>Pseudomonadota</taxon>
        <taxon>Alphaproteobacteria</taxon>
        <taxon>Holosporales</taxon>
        <taxon>Holosporaceae</taxon>
        <taxon>Holospora</taxon>
    </lineage>
</organism>
<dbReference type="AlphaFoldDB" id="A0A2S5RHV0"/>
<sequence length="740" mass="81972">MKKLINKKKYSNKKFYILFLILLFTLPDLGISGGGGGGNNNKKIEPDTFPKLPAQCLNRAGKILDVTGRINSTIINNQTYDLSQFHKDLTSNIVLQDDSARAIVEYCKNQDAEVDPEYMLKANPQLFGINDRERQQNFSELNAIKSGSQGNLLIPVSILNARGVPEYFFQQDLDAYSILELNELGFITDANLQFISAIRISGASIAVAAMTEKAQAVMNSGIRVDVQNLQKQLDSIQRLGSLYLDNIDSAKRSLPALKKYDYLQLQKDVNTLSEYFKNSRVGDGRNSDTNVSLDSMIVLYQKTLSTLSTIQLTKNAVRTPFDEMNRIAKAMPGTEPQNLDEMLNAPKKYTVPLRFVSDAVEDTNTIKLFYSCDDWLLQLQPLQKRIDELQSVNQNFIPSLNKKINNLSNSLTTLPAQKKSFERALSISAKKGTGKDFDGSVKESFDVLQFSISKIRKSYDGIVASIEEGKAIKNAEFQGSLAEEKVRLDQLTPKIQAEEEYKNAMPSMIEDAYKKAAEQKNATIALTTKEINENIQKLNALLVPILAEINAQKDASPLWNQSSGSIAYSMKVLTGDRAKLSAVLATTTETDKELRNSLSILDSSVIAALSQANTIKDRIIVSQMMPNYTAAQNLIKIMKGVPASPESFPAALTKYKTDKNSSALISKYNEILATEQKTKALLEENSKVLGSMSQNNPDVKFLTTSIQPLIQPGAATSLDKIFNAYVATQMPAELKVQPLP</sequence>
<dbReference type="OrthoDB" id="8483181at2"/>
<gene>
    <name evidence="1" type="ORF">HCUR_00050</name>
</gene>
<proteinExistence type="predicted"/>
<reference evidence="1 2" key="1">
    <citation type="submission" date="2017-11" db="EMBL/GenBank/DDBJ databases">
        <title>Comparative genomic analysis of Holospora spp., intranuclear symbionts of paramecia.</title>
        <authorList>
            <person name="Garushyants S.K."/>
            <person name="Beliavskaya A."/>
            <person name="Malko D.B."/>
            <person name="Logacheva M.D."/>
            <person name="Rautian M.S."/>
            <person name="Gelfand M.S."/>
        </authorList>
    </citation>
    <scope>NUCLEOTIDE SEQUENCE [LARGE SCALE GENOMIC DNA]</scope>
    <source>
        <strain evidence="2">02AZ16</strain>
    </source>
</reference>
<protein>
    <submittedName>
        <fullName evidence="1">89-kDa periplasmic protein</fullName>
    </submittedName>
</protein>
<evidence type="ECO:0000313" key="1">
    <source>
        <dbReference type="EMBL" id="PPE06899.1"/>
    </source>
</evidence>
<dbReference type="Proteomes" id="UP000239425">
    <property type="component" value="Unassembled WGS sequence"/>
</dbReference>
<accession>A0A2S5RHV0</accession>
<dbReference type="EMBL" id="PHHC01000013">
    <property type="protein sequence ID" value="PPE06899.1"/>
    <property type="molecule type" value="Genomic_DNA"/>
</dbReference>
<comment type="caution">
    <text evidence="1">The sequence shown here is derived from an EMBL/GenBank/DDBJ whole genome shotgun (WGS) entry which is preliminary data.</text>
</comment>
<name>A0A2S5RHV0_9PROT</name>
<keyword evidence="2" id="KW-1185">Reference proteome</keyword>
<dbReference type="RefSeq" id="WP_104206250.1">
    <property type="nucleotide sequence ID" value="NZ_PHHC01000013.1"/>
</dbReference>
<evidence type="ECO:0000313" key="2">
    <source>
        <dbReference type="Proteomes" id="UP000239425"/>
    </source>
</evidence>